<dbReference type="ExpressionAtlas" id="A0A1D6GFX3">
    <property type="expression patterns" value="baseline and differential"/>
</dbReference>
<feature type="signal peptide" evidence="2">
    <location>
        <begin position="1"/>
        <end position="27"/>
    </location>
</feature>
<organism evidence="3">
    <name type="scientific">Zea mays</name>
    <name type="common">Maize</name>
    <dbReference type="NCBI Taxonomy" id="4577"/>
    <lineage>
        <taxon>Eukaryota</taxon>
        <taxon>Viridiplantae</taxon>
        <taxon>Streptophyta</taxon>
        <taxon>Embryophyta</taxon>
        <taxon>Tracheophyta</taxon>
        <taxon>Spermatophyta</taxon>
        <taxon>Magnoliopsida</taxon>
        <taxon>Liliopsida</taxon>
        <taxon>Poales</taxon>
        <taxon>Poaceae</taxon>
        <taxon>PACMAD clade</taxon>
        <taxon>Panicoideae</taxon>
        <taxon>Andropogonodae</taxon>
        <taxon>Andropogoneae</taxon>
        <taxon>Tripsacinae</taxon>
        <taxon>Zea</taxon>
    </lineage>
</organism>
<dbReference type="AlphaFoldDB" id="A0A1D6GFX3"/>
<protein>
    <submittedName>
        <fullName evidence="3">Uncharacterized protein</fullName>
    </submittedName>
</protein>
<feature type="region of interest" description="Disordered" evidence="1">
    <location>
        <begin position="49"/>
        <end position="105"/>
    </location>
</feature>
<accession>A0A1D6GFX3</accession>
<feature type="chain" id="PRO_5010804415" evidence="2">
    <location>
        <begin position="28"/>
        <end position="105"/>
    </location>
</feature>
<evidence type="ECO:0000256" key="1">
    <source>
        <dbReference type="SAM" id="MobiDB-lite"/>
    </source>
</evidence>
<dbReference type="EMBL" id="CM000781">
    <property type="protein sequence ID" value="AQK62452.1"/>
    <property type="molecule type" value="Genomic_DNA"/>
</dbReference>
<evidence type="ECO:0000313" key="3">
    <source>
        <dbReference type="EMBL" id="AQK62452.1"/>
    </source>
</evidence>
<gene>
    <name evidence="3" type="ORF">ZEAMMB73_Zm00001d013101</name>
</gene>
<feature type="compositionally biased region" description="Basic and acidic residues" evidence="1">
    <location>
        <begin position="49"/>
        <end position="86"/>
    </location>
</feature>
<keyword evidence="2" id="KW-0732">Signal</keyword>
<name>A0A1D6GFX3_MAIZE</name>
<evidence type="ECO:0000256" key="2">
    <source>
        <dbReference type="SAM" id="SignalP"/>
    </source>
</evidence>
<sequence>MACSTQVHLNQTLTIIVLCCGTASCMGTKVLSTLDGIQRHKQDPCLRTLREKLGRDRSAPDQPGRHQHEPHLRDEPRRARPERKEEGEQDGSAKQQPRSRDRSTI</sequence>
<reference evidence="3" key="1">
    <citation type="submission" date="2015-12" db="EMBL/GenBank/DDBJ databases">
        <title>Update maize B73 reference genome by single molecule sequencing technologies.</title>
        <authorList>
            <consortium name="Maize Genome Sequencing Project"/>
            <person name="Ware D."/>
        </authorList>
    </citation>
    <scope>NUCLEOTIDE SEQUENCE</scope>
    <source>
        <tissue evidence="3">Seedling</tissue>
    </source>
</reference>
<proteinExistence type="predicted"/>